<proteinExistence type="predicted"/>
<dbReference type="EMBL" id="JAIWYP010000012">
    <property type="protein sequence ID" value="KAH3730668.1"/>
    <property type="molecule type" value="Genomic_DNA"/>
</dbReference>
<comment type="caution">
    <text evidence="2">The sequence shown here is derived from an EMBL/GenBank/DDBJ whole genome shotgun (WGS) entry which is preliminary data.</text>
</comment>
<keyword evidence="3" id="KW-1185">Reference proteome</keyword>
<gene>
    <name evidence="2" type="ORF">DPMN_056659</name>
</gene>
<accession>A0A9D4CS44</accession>
<protein>
    <submittedName>
        <fullName evidence="2">Uncharacterized protein</fullName>
    </submittedName>
</protein>
<evidence type="ECO:0000313" key="3">
    <source>
        <dbReference type="Proteomes" id="UP000828390"/>
    </source>
</evidence>
<dbReference type="Proteomes" id="UP000828390">
    <property type="component" value="Unassembled WGS sequence"/>
</dbReference>
<name>A0A9D4CS44_DREPO</name>
<feature type="region of interest" description="Disordered" evidence="1">
    <location>
        <begin position="89"/>
        <end position="108"/>
    </location>
</feature>
<evidence type="ECO:0000256" key="1">
    <source>
        <dbReference type="SAM" id="MobiDB-lite"/>
    </source>
</evidence>
<reference evidence="2" key="2">
    <citation type="submission" date="2020-11" db="EMBL/GenBank/DDBJ databases">
        <authorList>
            <person name="McCartney M.A."/>
            <person name="Auch B."/>
            <person name="Kono T."/>
            <person name="Mallez S."/>
            <person name="Becker A."/>
            <person name="Gohl D.M."/>
            <person name="Silverstein K.A.T."/>
            <person name="Koren S."/>
            <person name="Bechman K.B."/>
            <person name="Herman A."/>
            <person name="Abrahante J.E."/>
            <person name="Garbe J."/>
        </authorList>
    </citation>
    <scope>NUCLEOTIDE SEQUENCE</scope>
    <source>
        <strain evidence="2">Duluth1</strain>
        <tissue evidence="2">Whole animal</tissue>
    </source>
</reference>
<reference evidence="2" key="1">
    <citation type="journal article" date="2019" name="bioRxiv">
        <title>The Genome of the Zebra Mussel, Dreissena polymorpha: A Resource for Invasive Species Research.</title>
        <authorList>
            <person name="McCartney M.A."/>
            <person name="Auch B."/>
            <person name="Kono T."/>
            <person name="Mallez S."/>
            <person name="Zhang Y."/>
            <person name="Obille A."/>
            <person name="Becker A."/>
            <person name="Abrahante J.E."/>
            <person name="Garbe J."/>
            <person name="Badalamenti J.P."/>
            <person name="Herman A."/>
            <person name="Mangelson H."/>
            <person name="Liachko I."/>
            <person name="Sullivan S."/>
            <person name="Sone E.D."/>
            <person name="Koren S."/>
            <person name="Silverstein K.A.T."/>
            <person name="Beckman K.B."/>
            <person name="Gohl D.M."/>
        </authorList>
    </citation>
    <scope>NUCLEOTIDE SEQUENCE</scope>
    <source>
        <strain evidence="2">Duluth1</strain>
        <tissue evidence="2">Whole animal</tissue>
    </source>
</reference>
<evidence type="ECO:0000313" key="2">
    <source>
        <dbReference type="EMBL" id="KAH3730668.1"/>
    </source>
</evidence>
<organism evidence="2 3">
    <name type="scientific">Dreissena polymorpha</name>
    <name type="common">Zebra mussel</name>
    <name type="synonym">Mytilus polymorpha</name>
    <dbReference type="NCBI Taxonomy" id="45954"/>
    <lineage>
        <taxon>Eukaryota</taxon>
        <taxon>Metazoa</taxon>
        <taxon>Spiralia</taxon>
        <taxon>Lophotrochozoa</taxon>
        <taxon>Mollusca</taxon>
        <taxon>Bivalvia</taxon>
        <taxon>Autobranchia</taxon>
        <taxon>Heteroconchia</taxon>
        <taxon>Euheterodonta</taxon>
        <taxon>Imparidentia</taxon>
        <taxon>Neoheterodontei</taxon>
        <taxon>Myida</taxon>
        <taxon>Dreissenoidea</taxon>
        <taxon>Dreissenidae</taxon>
        <taxon>Dreissena</taxon>
    </lineage>
</organism>
<sequence length="108" mass="12102">MRWVSLSCVIDVRYVFRRLMAEKDLSLSSSSCPRSAMPWRAMNRMLRRMCSSCFRFSAFSLACPADSVSPTSRVVAGSVTSRSTASLWQSLPSSGTSRDPVSSWRSRH</sequence>
<dbReference type="AlphaFoldDB" id="A0A9D4CS44"/>